<proteinExistence type="predicted"/>
<dbReference type="Proteomes" id="UP000784294">
    <property type="component" value="Unassembled WGS sequence"/>
</dbReference>
<feature type="compositionally biased region" description="Polar residues" evidence="1">
    <location>
        <begin position="26"/>
        <end position="70"/>
    </location>
</feature>
<feature type="region of interest" description="Disordered" evidence="1">
    <location>
        <begin position="1"/>
        <end position="79"/>
    </location>
</feature>
<gene>
    <name evidence="2" type="ORF">PXEA_LOCUS14030</name>
</gene>
<name>A0A448WUK1_9PLAT</name>
<comment type="caution">
    <text evidence="2">The sequence shown here is derived from an EMBL/GenBank/DDBJ whole genome shotgun (WGS) entry which is preliminary data.</text>
</comment>
<protein>
    <submittedName>
        <fullName evidence="2">Uncharacterized protein</fullName>
    </submittedName>
</protein>
<sequence length="79" mass="8809">MLSCSDDVRRTTDECSPPFHRKQRQHGSSSKANRQLVERTSPSSAGGTDLRISSPNTFTRNGSKLNTWTNRGCDIDLIQ</sequence>
<feature type="compositionally biased region" description="Basic and acidic residues" evidence="1">
    <location>
        <begin position="1"/>
        <end position="13"/>
    </location>
</feature>
<evidence type="ECO:0000256" key="1">
    <source>
        <dbReference type="SAM" id="MobiDB-lite"/>
    </source>
</evidence>
<evidence type="ECO:0000313" key="3">
    <source>
        <dbReference type="Proteomes" id="UP000784294"/>
    </source>
</evidence>
<evidence type="ECO:0000313" key="2">
    <source>
        <dbReference type="EMBL" id="VEL20590.1"/>
    </source>
</evidence>
<keyword evidence="3" id="KW-1185">Reference proteome</keyword>
<dbReference type="AlphaFoldDB" id="A0A448WUK1"/>
<dbReference type="EMBL" id="CAAALY010047173">
    <property type="protein sequence ID" value="VEL20590.1"/>
    <property type="molecule type" value="Genomic_DNA"/>
</dbReference>
<accession>A0A448WUK1</accession>
<reference evidence="2" key="1">
    <citation type="submission" date="2018-11" db="EMBL/GenBank/DDBJ databases">
        <authorList>
            <consortium name="Pathogen Informatics"/>
        </authorList>
    </citation>
    <scope>NUCLEOTIDE SEQUENCE</scope>
</reference>
<organism evidence="2 3">
    <name type="scientific">Protopolystoma xenopodis</name>
    <dbReference type="NCBI Taxonomy" id="117903"/>
    <lineage>
        <taxon>Eukaryota</taxon>
        <taxon>Metazoa</taxon>
        <taxon>Spiralia</taxon>
        <taxon>Lophotrochozoa</taxon>
        <taxon>Platyhelminthes</taxon>
        <taxon>Monogenea</taxon>
        <taxon>Polyopisthocotylea</taxon>
        <taxon>Polystomatidea</taxon>
        <taxon>Polystomatidae</taxon>
        <taxon>Protopolystoma</taxon>
    </lineage>
</organism>